<dbReference type="GO" id="GO:0000049">
    <property type="term" value="F:tRNA binding"/>
    <property type="evidence" value="ECO:0007669"/>
    <property type="project" value="InterPro"/>
</dbReference>
<evidence type="ECO:0000256" key="2">
    <source>
        <dbReference type="ARBA" id="ARBA00022694"/>
    </source>
</evidence>
<dbReference type="GO" id="GO:0016783">
    <property type="term" value="F:sulfurtransferase activity"/>
    <property type="evidence" value="ECO:0007669"/>
    <property type="project" value="TreeGrafter"/>
</dbReference>
<dbReference type="InterPro" id="IPR014729">
    <property type="entry name" value="Rossmann-like_a/b/a_fold"/>
</dbReference>
<gene>
    <name evidence="3" type="primary">NCS2</name>
    <name evidence="3" type="synonym">CTU2</name>
    <name evidence="4" type="ORF">LECACI_7A006318</name>
</gene>
<dbReference type="PANTHER" id="PTHR20882">
    <property type="entry name" value="CYTOPLASMIC TRNA 2-THIOLATION PROTEIN 2"/>
    <property type="match status" value="1"/>
</dbReference>
<dbReference type="GO" id="GO:0016779">
    <property type="term" value="F:nucleotidyltransferase activity"/>
    <property type="evidence" value="ECO:0007669"/>
    <property type="project" value="UniProtKB-UniRule"/>
</dbReference>
<comment type="similarity">
    <text evidence="3">Belongs to the CTU2/NCS2 family.</text>
</comment>
<dbReference type="GO" id="GO:0002143">
    <property type="term" value="P:tRNA wobble position uridine thiolation"/>
    <property type="evidence" value="ECO:0007669"/>
    <property type="project" value="TreeGrafter"/>
</dbReference>
<dbReference type="HAMAP" id="MF_03054">
    <property type="entry name" value="CTU2"/>
    <property type="match status" value="1"/>
</dbReference>
<dbReference type="Pfam" id="PF10288">
    <property type="entry name" value="CTU2"/>
    <property type="match status" value="1"/>
</dbReference>
<sequence>MPGQRVQTSTPLDESLCRRCQETVPSINVRTEPLCKACFAKYVQSKVVKRMESFRVRHSEPGKERKLLLPFSPDASSVALLHILSQQLRLQSERTGRTGFKLCVMHVLHEHDTEARARRAFAAIKARYPEHAYQSTFLSQVLAADDVSSLFPDLPPNESLQSADTHHLQAILRSTRSATARQDLEEILRRRLIVQCAKEQDCEAVVWEYSTTKLAERTLAETAKGRGFSIPWAVSDGESRLGIPFYYPMRELLRKEIEAYVSFLDPPFDHTLLQATVKPAVSTRNTTIDDLMGQYFDSVERDYPSIVANVVRTAGKLRSSTLSEVEQQCELCNMPLEGRAPERSRLCYGCIRNMPRRD</sequence>
<comment type="function">
    <text evidence="3">Plays a central role in 2-thiolation of mcm(5)S(2)U at tRNA wobble positions of tRNA(Lys), tRNA(Glu) and tRNA(Gln). May act by forming a heterodimer with NCS6 that ligates sulfur from thiocarboxylated URM1 onto the uridine of tRNAs at wobble position. Prior mcm(5) tRNA modification by the elongator complex is required for 2-thiolation. May also be involved in protein urmylation.</text>
</comment>
<proteinExistence type="inferred from homology"/>
<reference evidence="4" key="1">
    <citation type="submission" date="2023-11" db="EMBL/GenBank/DDBJ databases">
        <authorList>
            <person name="Alioto T."/>
            <person name="Alioto T."/>
            <person name="Gomez Garrido J."/>
        </authorList>
    </citation>
    <scope>NUCLEOTIDE SEQUENCE</scope>
</reference>
<dbReference type="EMBL" id="CAVMBE010000044">
    <property type="protein sequence ID" value="CAK4031160.1"/>
    <property type="molecule type" value="Genomic_DNA"/>
</dbReference>
<evidence type="ECO:0000313" key="4">
    <source>
        <dbReference type="EMBL" id="CAK4031160.1"/>
    </source>
</evidence>
<dbReference type="GO" id="GO:0005829">
    <property type="term" value="C:cytosol"/>
    <property type="evidence" value="ECO:0007669"/>
    <property type="project" value="TreeGrafter"/>
</dbReference>
<accession>A0AAI8Z2B1</accession>
<protein>
    <recommendedName>
        <fullName evidence="3">Cytoplasmic tRNA 2-thiolation protein 2</fullName>
    </recommendedName>
</protein>
<comment type="pathway">
    <text evidence="3">tRNA modification; 5-methoxycarbonylmethyl-2-thiouridine-tRNA biosynthesis.</text>
</comment>
<keyword evidence="2 3" id="KW-0819">tRNA processing</keyword>
<dbReference type="GO" id="GO:0032447">
    <property type="term" value="P:protein urmylation"/>
    <property type="evidence" value="ECO:0007669"/>
    <property type="project" value="UniProtKB-UniRule"/>
</dbReference>
<name>A0AAI8Z2B1_9PEZI</name>
<dbReference type="PANTHER" id="PTHR20882:SF14">
    <property type="entry name" value="CYTOPLASMIC TRNA 2-THIOLATION PROTEIN 2"/>
    <property type="match status" value="1"/>
</dbReference>
<keyword evidence="5" id="KW-1185">Reference proteome</keyword>
<dbReference type="SUPFAM" id="SSF52402">
    <property type="entry name" value="Adenine nucleotide alpha hydrolases-like"/>
    <property type="match status" value="1"/>
</dbReference>
<evidence type="ECO:0000256" key="3">
    <source>
        <dbReference type="HAMAP-Rule" id="MF_03054"/>
    </source>
</evidence>
<comment type="caution">
    <text evidence="4">The sequence shown here is derived from an EMBL/GenBank/DDBJ whole genome shotgun (WGS) entry which is preliminary data.</text>
</comment>
<dbReference type="AlphaFoldDB" id="A0AAI8Z2B1"/>
<evidence type="ECO:0000313" key="5">
    <source>
        <dbReference type="Proteomes" id="UP001296104"/>
    </source>
</evidence>
<evidence type="ECO:0000256" key="1">
    <source>
        <dbReference type="ARBA" id="ARBA00022490"/>
    </source>
</evidence>
<keyword evidence="1 3" id="KW-0963">Cytoplasm</keyword>
<organism evidence="4 5">
    <name type="scientific">Lecanosticta acicola</name>
    <dbReference type="NCBI Taxonomy" id="111012"/>
    <lineage>
        <taxon>Eukaryota</taxon>
        <taxon>Fungi</taxon>
        <taxon>Dikarya</taxon>
        <taxon>Ascomycota</taxon>
        <taxon>Pezizomycotina</taxon>
        <taxon>Dothideomycetes</taxon>
        <taxon>Dothideomycetidae</taxon>
        <taxon>Mycosphaerellales</taxon>
        <taxon>Mycosphaerellaceae</taxon>
        <taxon>Lecanosticta</taxon>
    </lineage>
</organism>
<dbReference type="Proteomes" id="UP001296104">
    <property type="component" value="Unassembled WGS sequence"/>
</dbReference>
<comment type="subcellular location">
    <subcellularLocation>
        <location evidence="3">Cytoplasm</location>
    </subcellularLocation>
</comment>
<dbReference type="Gene3D" id="3.40.50.620">
    <property type="entry name" value="HUPs"/>
    <property type="match status" value="1"/>
</dbReference>
<dbReference type="InterPro" id="IPR019407">
    <property type="entry name" value="CTU2"/>
</dbReference>